<dbReference type="PATRIC" id="fig|1396.535.peg.1047"/>
<name>A0A164QFG5_BACCE</name>
<evidence type="ECO:0000256" key="1">
    <source>
        <dbReference type="ARBA" id="ARBA00022801"/>
    </source>
</evidence>
<dbReference type="RefSeq" id="WP_063260138.1">
    <property type="nucleotide sequence ID" value="NZ_LJKE01000020.1"/>
</dbReference>
<dbReference type="InterPro" id="IPR006675">
    <property type="entry name" value="HDIG_dom"/>
</dbReference>
<dbReference type="SUPFAM" id="SSF109604">
    <property type="entry name" value="HD-domain/PDEase-like"/>
    <property type="match status" value="1"/>
</dbReference>
<dbReference type="NCBIfam" id="TIGR00277">
    <property type="entry name" value="HDIG"/>
    <property type="match status" value="1"/>
</dbReference>
<dbReference type="InterPro" id="IPR003607">
    <property type="entry name" value="HD/PDEase_dom"/>
</dbReference>
<dbReference type="InterPro" id="IPR006674">
    <property type="entry name" value="HD_domain"/>
</dbReference>
<dbReference type="GO" id="GO:0031125">
    <property type="term" value="P:rRNA 3'-end processing"/>
    <property type="evidence" value="ECO:0007669"/>
    <property type="project" value="TreeGrafter"/>
</dbReference>
<dbReference type="Proteomes" id="UP000076482">
    <property type="component" value="Unassembled WGS sequence"/>
</dbReference>
<dbReference type="GO" id="GO:0016787">
    <property type="term" value="F:hydrolase activity"/>
    <property type="evidence" value="ECO:0007669"/>
    <property type="project" value="UniProtKB-KW"/>
</dbReference>
<evidence type="ECO:0000259" key="2">
    <source>
        <dbReference type="Pfam" id="PF01966"/>
    </source>
</evidence>
<gene>
    <name evidence="3" type="ORF">B4088_0976</name>
</gene>
<evidence type="ECO:0000313" key="4">
    <source>
        <dbReference type="Proteomes" id="UP000076482"/>
    </source>
</evidence>
<dbReference type="AlphaFoldDB" id="A0A164QFG5"/>
<reference evidence="3 4" key="1">
    <citation type="submission" date="2015-09" db="EMBL/GenBank/DDBJ databases">
        <title>Bacillus cereus food isolates.</title>
        <authorList>
            <person name="Boekhorst J."/>
        </authorList>
    </citation>
    <scope>NUCLEOTIDE SEQUENCE [LARGE SCALE GENOMIC DNA]</scope>
    <source>
        <strain evidence="3 4">B4088</strain>
    </source>
</reference>
<dbReference type="PANTHER" id="PTHR37294">
    <property type="entry name" value="3'-5' EXORIBONUCLEASE YHAM"/>
    <property type="match status" value="1"/>
</dbReference>
<evidence type="ECO:0000313" key="3">
    <source>
        <dbReference type="EMBL" id="KZD71246.1"/>
    </source>
</evidence>
<proteinExistence type="predicted"/>
<sequence length="408" mass="46061">MIVDKHFYDTIPVNREITDEKAEAILQKYEVPQFSQTETVSIADMQPKDKVQNVPVLIGSFTDGVTGTGSQHATIKMMNSGGSFTAKLWDNNTGIVNKVKGWIEGKEYSGVYLVSGEIKVWAGNKQLTLDSIEPTLDRNPMSFLPKTQSNLEKIVLELFSYIYELPKVNRSAVKKYFDSHWNEFVTKPAAKGWHHAYVGGLIKHKVGVLRVAHHIASSPDPYRAMIELIDVANKAHQQDMINNLNSEAPKTYRYLPYGDGGISHLYELAAGFAEACKTMEVDWDTLATAAIFHDVGKELEYAMPGENINKFDSLYLPDEPYFANAIEMDPSGSKLGHIYLGLKMFQKTSWSLDERFTREQEIEIEHCILSHHSKLEWGSPIRPATPNAFILCFADYCDSRWAMVDPIQ</sequence>
<dbReference type="EMBL" id="LJKE01000020">
    <property type="protein sequence ID" value="KZD71246.1"/>
    <property type="molecule type" value="Genomic_DNA"/>
</dbReference>
<organism evidence="3 4">
    <name type="scientific">Bacillus cereus</name>
    <dbReference type="NCBI Taxonomy" id="1396"/>
    <lineage>
        <taxon>Bacteria</taxon>
        <taxon>Bacillati</taxon>
        <taxon>Bacillota</taxon>
        <taxon>Bacilli</taxon>
        <taxon>Bacillales</taxon>
        <taxon>Bacillaceae</taxon>
        <taxon>Bacillus</taxon>
        <taxon>Bacillus cereus group</taxon>
    </lineage>
</organism>
<keyword evidence="1" id="KW-0378">Hydrolase</keyword>
<dbReference type="CDD" id="cd00077">
    <property type="entry name" value="HDc"/>
    <property type="match status" value="1"/>
</dbReference>
<dbReference type="PANTHER" id="PTHR37294:SF1">
    <property type="entry name" value="3'-5' EXORIBONUCLEASE YHAM"/>
    <property type="match status" value="1"/>
</dbReference>
<feature type="domain" description="HD" evidence="2">
    <location>
        <begin position="262"/>
        <end position="398"/>
    </location>
</feature>
<comment type="caution">
    <text evidence="3">The sequence shown here is derived from an EMBL/GenBank/DDBJ whole genome shotgun (WGS) entry which is preliminary data.</text>
</comment>
<protein>
    <submittedName>
        <fullName evidence="3">3'-&gt;5' exoribonuclease Bsu YhaM</fullName>
    </submittedName>
</protein>
<accession>A0A164QFG5</accession>
<dbReference type="InterPro" id="IPR050798">
    <property type="entry name" value="YhaM_exoribonuc/phosphodiest"/>
</dbReference>
<dbReference type="Gene3D" id="1.10.3210.10">
    <property type="entry name" value="Hypothetical protein af1432"/>
    <property type="match status" value="1"/>
</dbReference>
<dbReference type="Pfam" id="PF01966">
    <property type="entry name" value="HD"/>
    <property type="match status" value="1"/>
</dbReference>